<dbReference type="NCBIfam" id="TIGR00628">
    <property type="entry name" value="ung"/>
    <property type="match status" value="1"/>
</dbReference>
<sequence>MQIFINDWAEILSEELNKTYYQKLREFLKKEYATERVFPRMEDIYAAFHHTAYEQTKVVIIGQDPYHGEGQAHGFSFSVQKGVDIPPSLQNIFKELKSDTGIEPPNHGNLVAWAEQGVLLLNSVLTVRAHKANSHRNQGWEVFTDRVIEALNQRERPAVFILWGKPAQRKAASVDTSKHLVLQAPHPSPLAAYRGFFGSRPFTKANEFLESKGQDMVNWRIPD</sequence>
<dbReference type="InterPro" id="IPR002043">
    <property type="entry name" value="UDG_fam1"/>
</dbReference>
<dbReference type="Pfam" id="PF03167">
    <property type="entry name" value="UDG"/>
    <property type="match status" value="1"/>
</dbReference>
<dbReference type="NCBIfam" id="NF003592">
    <property type="entry name" value="PRK05254.1-5"/>
    <property type="match status" value="1"/>
</dbReference>
<dbReference type="CDD" id="cd10027">
    <property type="entry name" value="UDG-F1-like"/>
    <property type="match status" value="1"/>
</dbReference>
<comment type="catalytic activity">
    <reaction evidence="1 9 11">
        <text>Hydrolyzes single-stranded DNA or mismatched double-stranded DNA and polynucleotides, releasing free uracil.</text>
        <dbReference type="EC" id="3.2.2.27"/>
    </reaction>
</comment>
<dbReference type="Proteomes" id="UP001596494">
    <property type="component" value="Unassembled WGS sequence"/>
</dbReference>
<keyword evidence="9" id="KW-0963">Cytoplasm</keyword>
<evidence type="ECO:0000256" key="6">
    <source>
        <dbReference type="ARBA" id="ARBA00022763"/>
    </source>
</evidence>
<evidence type="ECO:0000256" key="1">
    <source>
        <dbReference type="ARBA" id="ARBA00001400"/>
    </source>
</evidence>
<accession>A0ABW2K3B9</accession>
<keyword evidence="14" id="KW-1185">Reference proteome</keyword>
<comment type="function">
    <text evidence="2 9 11">Excises uracil residues from the DNA which can arise as a result of misincorporation of dUMP residues by DNA polymerase or due to deamination of cytosine.</text>
</comment>
<reference evidence="14" key="1">
    <citation type="journal article" date="2019" name="Int. J. Syst. Evol. Microbiol.">
        <title>The Global Catalogue of Microorganisms (GCM) 10K type strain sequencing project: providing services to taxonomists for standard genome sequencing and annotation.</title>
        <authorList>
            <consortium name="The Broad Institute Genomics Platform"/>
            <consortium name="The Broad Institute Genome Sequencing Center for Infectious Disease"/>
            <person name="Wu L."/>
            <person name="Ma J."/>
        </authorList>
    </citation>
    <scope>NUCLEOTIDE SEQUENCE [LARGE SCALE GENOMIC DNA]</scope>
    <source>
        <strain evidence="14">CCUG 73951</strain>
    </source>
</reference>
<gene>
    <name evidence="9" type="primary">ung</name>
    <name evidence="13" type="ORF">ACFQMN_07040</name>
</gene>
<keyword evidence="8 9" id="KW-0234">DNA repair</keyword>
<dbReference type="Gene3D" id="3.40.470.10">
    <property type="entry name" value="Uracil-DNA glycosylase-like domain"/>
    <property type="match status" value="1"/>
</dbReference>
<evidence type="ECO:0000256" key="9">
    <source>
        <dbReference type="HAMAP-Rule" id="MF_00148"/>
    </source>
</evidence>
<evidence type="ECO:0000256" key="3">
    <source>
        <dbReference type="ARBA" id="ARBA00008184"/>
    </source>
</evidence>
<evidence type="ECO:0000259" key="12">
    <source>
        <dbReference type="SMART" id="SM00986"/>
    </source>
</evidence>
<evidence type="ECO:0000256" key="5">
    <source>
        <dbReference type="ARBA" id="ARBA00018429"/>
    </source>
</evidence>
<evidence type="ECO:0000256" key="10">
    <source>
        <dbReference type="PROSITE-ProRule" id="PRU10072"/>
    </source>
</evidence>
<evidence type="ECO:0000256" key="8">
    <source>
        <dbReference type="ARBA" id="ARBA00023204"/>
    </source>
</evidence>
<dbReference type="RefSeq" id="WP_390216430.1">
    <property type="nucleotide sequence ID" value="NZ_JAPVRC010000001.1"/>
</dbReference>
<dbReference type="SMART" id="SM00986">
    <property type="entry name" value="UDG"/>
    <property type="match status" value="1"/>
</dbReference>
<dbReference type="InterPro" id="IPR005122">
    <property type="entry name" value="Uracil-DNA_glycosylase-like"/>
</dbReference>
<comment type="subcellular location">
    <subcellularLocation>
        <location evidence="9">Cytoplasm</location>
    </subcellularLocation>
</comment>
<dbReference type="PANTHER" id="PTHR11264:SF0">
    <property type="entry name" value="URACIL-DNA GLYCOSYLASE"/>
    <property type="match status" value="1"/>
</dbReference>
<keyword evidence="6 9" id="KW-0227">DNA damage</keyword>
<feature type="active site" description="Proton acceptor" evidence="9 10">
    <location>
        <position position="64"/>
    </location>
</feature>
<evidence type="ECO:0000313" key="13">
    <source>
        <dbReference type="EMBL" id="MFC7320632.1"/>
    </source>
</evidence>
<dbReference type="NCBIfam" id="NF003589">
    <property type="entry name" value="PRK05254.1-2"/>
    <property type="match status" value="1"/>
</dbReference>
<dbReference type="EMBL" id="JBHTBY010000006">
    <property type="protein sequence ID" value="MFC7320632.1"/>
    <property type="molecule type" value="Genomic_DNA"/>
</dbReference>
<proteinExistence type="inferred from homology"/>
<dbReference type="InterPro" id="IPR036895">
    <property type="entry name" value="Uracil-DNA_glycosylase-like_sf"/>
</dbReference>
<dbReference type="PANTHER" id="PTHR11264">
    <property type="entry name" value="URACIL-DNA GLYCOSYLASE"/>
    <property type="match status" value="1"/>
</dbReference>
<dbReference type="NCBIfam" id="NF003588">
    <property type="entry name" value="PRK05254.1-1"/>
    <property type="match status" value="1"/>
</dbReference>
<evidence type="ECO:0000256" key="2">
    <source>
        <dbReference type="ARBA" id="ARBA00002631"/>
    </source>
</evidence>
<dbReference type="GO" id="GO:0004844">
    <property type="term" value="F:uracil DNA N-glycosylase activity"/>
    <property type="evidence" value="ECO:0007669"/>
    <property type="project" value="UniProtKB-EC"/>
</dbReference>
<dbReference type="EC" id="3.2.2.27" evidence="4 9"/>
<comment type="caution">
    <text evidence="13">The sequence shown here is derived from an EMBL/GenBank/DDBJ whole genome shotgun (WGS) entry which is preliminary data.</text>
</comment>
<organism evidence="13 14">
    <name type="scientific">Halobacillus campisalis</name>
    <dbReference type="NCBI Taxonomy" id="435909"/>
    <lineage>
        <taxon>Bacteria</taxon>
        <taxon>Bacillati</taxon>
        <taxon>Bacillota</taxon>
        <taxon>Bacilli</taxon>
        <taxon>Bacillales</taxon>
        <taxon>Bacillaceae</taxon>
        <taxon>Halobacillus</taxon>
    </lineage>
</organism>
<evidence type="ECO:0000313" key="14">
    <source>
        <dbReference type="Proteomes" id="UP001596494"/>
    </source>
</evidence>
<evidence type="ECO:0000256" key="4">
    <source>
        <dbReference type="ARBA" id="ARBA00012030"/>
    </source>
</evidence>
<dbReference type="SMART" id="SM00987">
    <property type="entry name" value="UreE_C"/>
    <property type="match status" value="1"/>
</dbReference>
<keyword evidence="13" id="KW-0326">Glycosidase</keyword>
<dbReference type="HAMAP" id="MF_00148">
    <property type="entry name" value="UDG"/>
    <property type="match status" value="1"/>
</dbReference>
<dbReference type="InterPro" id="IPR018085">
    <property type="entry name" value="Ura-DNA_Glyclase_AS"/>
</dbReference>
<keyword evidence="7 9" id="KW-0378">Hydrolase</keyword>
<evidence type="ECO:0000256" key="7">
    <source>
        <dbReference type="ARBA" id="ARBA00022801"/>
    </source>
</evidence>
<dbReference type="SUPFAM" id="SSF52141">
    <property type="entry name" value="Uracil-DNA glycosylase-like"/>
    <property type="match status" value="1"/>
</dbReference>
<evidence type="ECO:0000256" key="11">
    <source>
        <dbReference type="RuleBase" id="RU003780"/>
    </source>
</evidence>
<comment type="similarity">
    <text evidence="3 9 11">Belongs to the uracil-DNA glycosylase (UDG) superfamily. UNG family.</text>
</comment>
<feature type="domain" description="Uracil-DNA glycosylase-like" evidence="12">
    <location>
        <begin position="49"/>
        <end position="209"/>
    </location>
</feature>
<dbReference type="PROSITE" id="PS00130">
    <property type="entry name" value="U_DNA_GLYCOSYLASE"/>
    <property type="match status" value="1"/>
</dbReference>
<name>A0ABW2K3B9_9BACI</name>
<dbReference type="NCBIfam" id="NF003591">
    <property type="entry name" value="PRK05254.1-4"/>
    <property type="match status" value="1"/>
</dbReference>
<protein>
    <recommendedName>
        <fullName evidence="5 9">Uracil-DNA glycosylase</fullName>
        <shortName evidence="9">UDG</shortName>
        <ecNumber evidence="4 9">3.2.2.27</ecNumber>
    </recommendedName>
</protein>